<dbReference type="RefSeq" id="WP_257770915.1">
    <property type="nucleotide sequence ID" value="NZ_CP102480.1"/>
</dbReference>
<evidence type="ECO:0000313" key="1">
    <source>
        <dbReference type="EMBL" id="UUX51431.1"/>
    </source>
</evidence>
<reference evidence="1" key="1">
    <citation type="submission" date="2022-08" db="EMBL/GenBank/DDBJ databases">
        <title>Nisaea acidiphila sp. nov., isolated from a marine algal debris and emended description of the genus Nisaea Urios et al. 2008.</title>
        <authorList>
            <person name="Kwon K."/>
        </authorList>
    </citation>
    <scope>NUCLEOTIDE SEQUENCE</scope>
    <source>
        <strain evidence="1">MEBiC11861</strain>
    </source>
</reference>
<protein>
    <recommendedName>
        <fullName evidence="3">Pseudaminic acid biosynthesis-associated methylase</fullName>
    </recommendedName>
</protein>
<dbReference type="SUPFAM" id="SSF53335">
    <property type="entry name" value="S-adenosyl-L-methionine-dependent methyltransferases"/>
    <property type="match status" value="1"/>
</dbReference>
<sequence>MTDNFRTEQEAFWAGAFGNAYIDRNRDAAILASRTTMFSRILSRAGTVGSVVEFGANIGLNMLALRTLLPEAKLSAIEINPEAVKALQSQEGLNVHHGSILDPQVSEPHDLSFTSGVLIHINPDELPRVYDNMYAASGRYIAVSEYYNPAPVAIPYRGHEDRLFKRDFAGDLLDRFPDLALVDYGFMYHRDPNFPADDMTWFLLEKRG</sequence>
<keyword evidence="2" id="KW-1185">Reference proteome</keyword>
<dbReference type="InterPro" id="IPR020027">
    <property type="entry name" value="Pseudamin_synth-assoc_MeTrfase"/>
</dbReference>
<dbReference type="Proteomes" id="UP001060336">
    <property type="component" value="Chromosome"/>
</dbReference>
<dbReference type="EMBL" id="CP102480">
    <property type="protein sequence ID" value="UUX51431.1"/>
    <property type="molecule type" value="Genomic_DNA"/>
</dbReference>
<dbReference type="Gene3D" id="3.40.50.150">
    <property type="entry name" value="Vaccinia Virus protein VP39"/>
    <property type="match status" value="1"/>
</dbReference>
<gene>
    <name evidence="1" type="ORF">NUH88_06975</name>
</gene>
<evidence type="ECO:0008006" key="3">
    <source>
        <dbReference type="Google" id="ProtNLM"/>
    </source>
</evidence>
<dbReference type="AlphaFoldDB" id="A0A9J7AVR6"/>
<evidence type="ECO:0000313" key="2">
    <source>
        <dbReference type="Proteomes" id="UP001060336"/>
    </source>
</evidence>
<accession>A0A9J7AVR6</accession>
<organism evidence="1 2">
    <name type="scientific">Nisaea acidiphila</name>
    <dbReference type="NCBI Taxonomy" id="1862145"/>
    <lineage>
        <taxon>Bacteria</taxon>
        <taxon>Pseudomonadati</taxon>
        <taxon>Pseudomonadota</taxon>
        <taxon>Alphaproteobacteria</taxon>
        <taxon>Rhodospirillales</taxon>
        <taxon>Thalassobaculaceae</taxon>
        <taxon>Nisaea</taxon>
    </lineage>
</organism>
<dbReference type="NCBIfam" id="TIGR03587">
    <property type="entry name" value="Pse_Me-ase"/>
    <property type="match status" value="1"/>
</dbReference>
<dbReference type="KEGG" id="naci:NUH88_06975"/>
<name>A0A9J7AVR6_9PROT</name>
<proteinExistence type="predicted"/>
<dbReference type="InterPro" id="IPR029063">
    <property type="entry name" value="SAM-dependent_MTases_sf"/>
</dbReference>